<keyword evidence="2" id="KW-1185">Reference proteome</keyword>
<evidence type="ECO:0000313" key="2">
    <source>
        <dbReference type="Proteomes" id="UP000324222"/>
    </source>
</evidence>
<dbReference type="AlphaFoldDB" id="A0A5B7HAD6"/>
<name>A0A5B7HAD6_PORTR</name>
<dbReference type="EMBL" id="VSRR010025506">
    <property type="protein sequence ID" value="MPC66916.1"/>
    <property type="molecule type" value="Genomic_DNA"/>
</dbReference>
<evidence type="ECO:0000313" key="1">
    <source>
        <dbReference type="EMBL" id="MPC66916.1"/>
    </source>
</evidence>
<protein>
    <submittedName>
        <fullName evidence="1">Uncharacterized protein</fullName>
    </submittedName>
</protein>
<dbReference type="Proteomes" id="UP000324222">
    <property type="component" value="Unassembled WGS sequence"/>
</dbReference>
<reference evidence="1 2" key="1">
    <citation type="submission" date="2019-05" db="EMBL/GenBank/DDBJ databases">
        <title>Another draft genome of Portunus trituberculatus and its Hox gene families provides insights of decapod evolution.</title>
        <authorList>
            <person name="Jeong J.-H."/>
            <person name="Song I."/>
            <person name="Kim S."/>
            <person name="Choi T."/>
            <person name="Kim D."/>
            <person name="Ryu S."/>
            <person name="Kim W."/>
        </authorList>
    </citation>
    <scope>NUCLEOTIDE SEQUENCE [LARGE SCALE GENOMIC DNA]</scope>
    <source>
        <tissue evidence="1">Muscle</tissue>
    </source>
</reference>
<comment type="caution">
    <text evidence="1">The sequence shown here is derived from an EMBL/GenBank/DDBJ whole genome shotgun (WGS) entry which is preliminary data.</text>
</comment>
<gene>
    <name evidence="1" type="ORF">E2C01_061072</name>
</gene>
<organism evidence="1 2">
    <name type="scientific">Portunus trituberculatus</name>
    <name type="common">Swimming crab</name>
    <name type="synonym">Neptunus trituberculatus</name>
    <dbReference type="NCBI Taxonomy" id="210409"/>
    <lineage>
        <taxon>Eukaryota</taxon>
        <taxon>Metazoa</taxon>
        <taxon>Ecdysozoa</taxon>
        <taxon>Arthropoda</taxon>
        <taxon>Crustacea</taxon>
        <taxon>Multicrustacea</taxon>
        <taxon>Malacostraca</taxon>
        <taxon>Eumalacostraca</taxon>
        <taxon>Eucarida</taxon>
        <taxon>Decapoda</taxon>
        <taxon>Pleocyemata</taxon>
        <taxon>Brachyura</taxon>
        <taxon>Eubrachyura</taxon>
        <taxon>Portunoidea</taxon>
        <taxon>Portunidae</taxon>
        <taxon>Portuninae</taxon>
        <taxon>Portunus</taxon>
    </lineage>
</organism>
<sequence length="92" mass="9479">MAELVLDTQSLLFADSGVSKLYCEFVPDHFKFERKAVGGGRAISNTATGAPHCPGARRGEAATGAGVVAACFFAGQEVDAGLSGGQVKFLPF</sequence>
<proteinExistence type="predicted"/>
<accession>A0A5B7HAD6</accession>